<evidence type="ECO:0000256" key="4">
    <source>
        <dbReference type="ARBA" id="ARBA00022795"/>
    </source>
</evidence>
<evidence type="ECO:0000259" key="10">
    <source>
        <dbReference type="Pfam" id="PF04316"/>
    </source>
</evidence>
<gene>
    <name evidence="11" type="primary">flgM</name>
    <name evidence="11" type="ORF">ABV408_10320</name>
</gene>
<keyword evidence="3" id="KW-0678">Repressor</keyword>
<evidence type="ECO:0000256" key="6">
    <source>
        <dbReference type="ARBA" id="ARBA00023163"/>
    </source>
</evidence>
<proteinExistence type="inferred from homology"/>
<evidence type="ECO:0000256" key="5">
    <source>
        <dbReference type="ARBA" id="ARBA00023015"/>
    </source>
</evidence>
<feature type="compositionally biased region" description="Polar residues" evidence="9">
    <location>
        <begin position="36"/>
        <end position="45"/>
    </location>
</feature>
<dbReference type="Pfam" id="PF04316">
    <property type="entry name" value="FlgM"/>
    <property type="match status" value="1"/>
</dbReference>
<comment type="function">
    <text evidence="7">Responsible for the coupling of flagellin expression to flagellar assembly by preventing expression of the flagellin genes when a component of the middle class of proteins is defective. It negatively regulates flagellar genes by inhibiting the activity of FliA by directly binding to FliA.</text>
</comment>
<evidence type="ECO:0000256" key="8">
    <source>
        <dbReference type="ARBA" id="ARBA00030117"/>
    </source>
</evidence>
<keyword evidence="11" id="KW-0966">Cell projection</keyword>
<dbReference type="SUPFAM" id="SSF101498">
    <property type="entry name" value="Anti-sigma factor FlgM"/>
    <property type="match status" value="1"/>
</dbReference>
<evidence type="ECO:0000256" key="7">
    <source>
        <dbReference type="ARBA" id="ARBA00024739"/>
    </source>
</evidence>
<keyword evidence="6" id="KW-0804">Transcription</keyword>
<evidence type="ECO:0000256" key="9">
    <source>
        <dbReference type="SAM" id="MobiDB-lite"/>
    </source>
</evidence>
<keyword evidence="11" id="KW-0969">Cilium</keyword>
<dbReference type="RefSeq" id="WP_353978889.1">
    <property type="nucleotide sequence ID" value="NZ_CP159578.1"/>
</dbReference>
<dbReference type="NCBIfam" id="TIGR03824">
    <property type="entry name" value="FlgM_jcvi"/>
    <property type="match status" value="1"/>
</dbReference>
<accession>A0AB74U0A5</accession>
<dbReference type="EMBL" id="CP159578">
    <property type="protein sequence ID" value="XCJ77851.1"/>
    <property type="molecule type" value="Genomic_DNA"/>
</dbReference>
<name>A0AB74U0A5_9GAMM</name>
<protein>
    <recommendedName>
        <fullName evidence="2">Negative regulator of flagellin synthesis</fullName>
    </recommendedName>
    <alternativeName>
        <fullName evidence="8">Anti-sigma-28 factor</fullName>
    </alternativeName>
</protein>
<evidence type="ECO:0000256" key="1">
    <source>
        <dbReference type="ARBA" id="ARBA00005322"/>
    </source>
</evidence>
<dbReference type="InterPro" id="IPR007412">
    <property type="entry name" value="FlgM"/>
</dbReference>
<keyword evidence="11" id="KW-0282">Flagellum</keyword>
<evidence type="ECO:0000256" key="2">
    <source>
        <dbReference type="ARBA" id="ARBA00017823"/>
    </source>
</evidence>
<dbReference type="GO" id="GO:0045892">
    <property type="term" value="P:negative regulation of DNA-templated transcription"/>
    <property type="evidence" value="ECO:0007669"/>
    <property type="project" value="InterPro"/>
</dbReference>
<keyword evidence="4" id="KW-1005">Bacterial flagellum biogenesis</keyword>
<feature type="domain" description="Anti-sigma-28 factor FlgM C-terminal" evidence="10">
    <location>
        <begin position="40"/>
        <end position="82"/>
    </location>
</feature>
<dbReference type="InterPro" id="IPR035890">
    <property type="entry name" value="Anti-sigma-28_factor_FlgM_sf"/>
</dbReference>
<dbReference type="InterPro" id="IPR031316">
    <property type="entry name" value="FlgM_C"/>
</dbReference>
<evidence type="ECO:0000313" key="11">
    <source>
        <dbReference type="EMBL" id="XCJ77851.1"/>
    </source>
</evidence>
<sequence>MKIDQTNSLTRLTQSDALDQKRNIKNTEGAAAPAGSKTTLSQIDTQNANGDIDTARVTEIRQAIADGTLQLDTSKIADGLLQSVRDMLDERG</sequence>
<comment type="similarity">
    <text evidence="1">Belongs to the FlgM family.</text>
</comment>
<evidence type="ECO:0000256" key="3">
    <source>
        <dbReference type="ARBA" id="ARBA00022491"/>
    </source>
</evidence>
<dbReference type="AlphaFoldDB" id="A0AB74U0A5"/>
<dbReference type="GO" id="GO:0044781">
    <property type="term" value="P:bacterial-type flagellum organization"/>
    <property type="evidence" value="ECO:0007669"/>
    <property type="project" value="UniProtKB-KW"/>
</dbReference>
<organism evidence="11">
    <name type="scientific">Salinicola endophyticus</name>
    <dbReference type="NCBI Taxonomy" id="1949083"/>
    <lineage>
        <taxon>Bacteria</taxon>
        <taxon>Pseudomonadati</taxon>
        <taxon>Pseudomonadota</taxon>
        <taxon>Gammaproteobacteria</taxon>
        <taxon>Oceanospirillales</taxon>
        <taxon>Halomonadaceae</taxon>
        <taxon>Salinicola</taxon>
    </lineage>
</organism>
<feature type="region of interest" description="Disordered" evidence="9">
    <location>
        <begin position="1"/>
        <end position="45"/>
    </location>
</feature>
<keyword evidence="5" id="KW-0805">Transcription regulation</keyword>
<feature type="compositionally biased region" description="Polar residues" evidence="9">
    <location>
        <begin position="1"/>
        <end position="17"/>
    </location>
</feature>
<reference evidence="11" key="1">
    <citation type="submission" date="2024-06" db="EMBL/GenBank/DDBJ databases">
        <title>Complete genome of Salinicola endophyticus HNIBRBA4755.</title>
        <authorList>
            <person name="Shin S.Y."/>
            <person name="Kang H."/>
            <person name="Song J."/>
        </authorList>
    </citation>
    <scope>NUCLEOTIDE SEQUENCE</scope>
    <source>
        <strain evidence="11">HNIBRBA4755</strain>
    </source>
</reference>